<dbReference type="PANTHER" id="PTHR46526">
    <property type="entry name" value="CHORDIN"/>
    <property type="match status" value="1"/>
</dbReference>
<dbReference type="Proteomes" id="UP000324832">
    <property type="component" value="Unassembled WGS sequence"/>
</dbReference>
<dbReference type="EMBL" id="FZQP02000582">
    <property type="protein sequence ID" value="VVC89624.1"/>
    <property type="molecule type" value="Genomic_DNA"/>
</dbReference>
<dbReference type="PROSITE" id="PS50184">
    <property type="entry name" value="VWFC_2"/>
    <property type="match status" value="2"/>
</dbReference>
<dbReference type="InterPro" id="IPR001007">
    <property type="entry name" value="VWF_dom"/>
</dbReference>
<evidence type="ECO:0000259" key="1">
    <source>
        <dbReference type="PROSITE" id="PS50184"/>
    </source>
</evidence>
<evidence type="ECO:0000313" key="3">
    <source>
        <dbReference type="Proteomes" id="UP000324832"/>
    </source>
</evidence>
<accession>A0A5E4PWS5</accession>
<dbReference type="SUPFAM" id="SSF57603">
    <property type="entry name" value="FnI-like domain"/>
    <property type="match status" value="3"/>
</dbReference>
<feature type="domain" description="VWFC" evidence="1">
    <location>
        <begin position="539"/>
        <end position="608"/>
    </location>
</feature>
<dbReference type="Pfam" id="PF00093">
    <property type="entry name" value="VWC"/>
    <property type="match status" value="2"/>
</dbReference>
<dbReference type="InterPro" id="IPR052278">
    <property type="entry name" value="Chordin-like_regulators"/>
</dbReference>
<dbReference type="GO" id="GO:0030514">
    <property type="term" value="P:negative regulation of BMP signaling pathway"/>
    <property type="evidence" value="ECO:0007669"/>
    <property type="project" value="TreeGrafter"/>
</dbReference>
<dbReference type="PANTHER" id="PTHR46526:SF1">
    <property type="entry name" value="CHORDIN"/>
    <property type="match status" value="1"/>
</dbReference>
<feature type="domain" description="VWFC" evidence="1">
    <location>
        <begin position="469"/>
        <end position="528"/>
    </location>
</feature>
<dbReference type="SMART" id="SM00214">
    <property type="entry name" value="VWC"/>
    <property type="match status" value="3"/>
</dbReference>
<evidence type="ECO:0000313" key="2">
    <source>
        <dbReference type="EMBL" id="VVC89624.1"/>
    </source>
</evidence>
<dbReference type="GO" id="GO:0009953">
    <property type="term" value="P:dorsal/ventral pattern formation"/>
    <property type="evidence" value="ECO:0007669"/>
    <property type="project" value="TreeGrafter"/>
</dbReference>
<dbReference type="GO" id="GO:0036122">
    <property type="term" value="F:BMP binding"/>
    <property type="evidence" value="ECO:0007669"/>
    <property type="project" value="TreeGrafter"/>
</dbReference>
<protein>
    <recommendedName>
        <fullName evidence="1">VWFC domain-containing protein</fullName>
    </recommendedName>
</protein>
<gene>
    <name evidence="2" type="ORF">LSINAPIS_LOCUS2697</name>
</gene>
<keyword evidence="3" id="KW-1185">Reference proteome</keyword>
<organism evidence="2 3">
    <name type="scientific">Leptidea sinapis</name>
    <dbReference type="NCBI Taxonomy" id="189913"/>
    <lineage>
        <taxon>Eukaryota</taxon>
        <taxon>Metazoa</taxon>
        <taxon>Ecdysozoa</taxon>
        <taxon>Arthropoda</taxon>
        <taxon>Hexapoda</taxon>
        <taxon>Insecta</taxon>
        <taxon>Pterygota</taxon>
        <taxon>Neoptera</taxon>
        <taxon>Endopterygota</taxon>
        <taxon>Lepidoptera</taxon>
        <taxon>Glossata</taxon>
        <taxon>Ditrysia</taxon>
        <taxon>Papilionoidea</taxon>
        <taxon>Pieridae</taxon>
        <taxon>Dismorphiinae</taxon>
        <taxon>Leptidea</taxon>
    </lineage>
</organism>
<reference evidence="2 3" key="1">
    <citation type="submission" date="2017-07" db="EMBL/GenBank/DDBJ databases">
        <authorList>
            <person name="Talla V."/>
            <person name="Backstrom N."/>
        </authorList>
    </citation>
    <scope>NUCLEOTIDE SEQUENCE [LARGE SCALE GENOMIC DNA]</scope>
</reference>
<dbReference type="AlphaFoldDB" id="A0A5E4PWS5"/>
<proteinExistence type="predicted"/>
<dbReference type="GO" id="GO:0005615">
    <property type="term" value="C:extracellular space"/>
    <property type="evidence" value="ECO:0007669"/>
    <property type="project" value="TreeGrafter"/>
</dbReference>
<sequence>MKLIKSSLLLSRGRQIMRWVDDKKGDRNHLEKNCYGQRDMRGSRKKQESKSNCHSTFKLTVLCSPFHGGFTAIVISYNIISKRTDARPTKDLATYLELIRFMDTVLRRDFTIAPDIVQEDSAPVLCGVWRRVPKEYKRLLREGSLYVALIWGDEKNNSMDSALSGRINRYPALATEMFTSLLEPDHVPASIGNGACDDYRVPGEEEGWWGGTAVVTGAAGAAPSLHLAIVFNGIFKPASRDQAIRIDNMVLTDPKITLVEEQGKRHSQVEILDTRVGVLARPSARIFPPLYDDQLAVHIGSDTGPPILRGRLLSRSLPDAASAGPALLRRTDARMPATLTPVAGLAWVSVDALCGLNYEIVLNGYNGAWSTWLESHAIGNNGPRSLPGIEGTVLEPTPAEMAALNAGASYLNIRTSENGTEFLRTRLPQISIPPTCLGNGVQYSVYNEPNVNYPPAQTGSPDNTLTNTASCFYAGKSYEDGTHWITAESCLMCGCVHGVLRCDPIRCPPVDCAVPPIQPPGQCCPICTNSTTAVWNESHGCLLAGQYHAPGSSWHPYLVPGGYDTCAICTCEFSTRQVKCPRVRCPPLRCAEKDAYRPDKKSCCRVCPEVKAKKAEEETLKDQGTPRTAEEILAEGGCKFPDGPLPNGKEVHPSIHSHGEQRCVTCRCKDGEVTCVRKRCGRAACARRRRGDACCACTRHRRQRAPRPPS</sequence>
<name>A0A5E4PWS5_9NEOP</name>
<dbReference type="Gene3D" id="6.20.200.20">
    <property type="match status" value="1"/>
</dbReference>